<name>A0A2G5K4E6_9RHOB</name>
<dbReference type="AlphaFoldDB" id="A0A2G5K4E6"/>
<feature type="region of interest" description="Disordered" evidence="1">
    <location>
        <begin position="84"/>
        <end position="103"/>
    </location>
</feature>
<evidence type="ECO:0000256" key="2">
    <source>
        <dbReference type="SAM" id="SignalP"/>
    </source>
</evidence>
<reference evidence="3 4" key="1">
    <citation type="submission" date="2016-08" db="EMBL/GenBank/DDBJ databases">
        <title>Draft genome of Amylibacter sp. strain 4G11.</title>
        <authorList>
            <person name="Wong S.-K."/>
            <person name="Hamasaki K."/>
            <person name="Yoshizawa S."/>
        </authorList>
    </citation>
    <scope>NUCLEOTIDE SEQUENCE [LARGE SCALE GENOMIC DNA]</scope>
    <source>
        <strain evidence="3 4">4G11</strain>
    </source>
</reference>
<keyword evidence="2" id="KW-0732">Signal</keyword>
<gene>
    <name evidence="3" type="ORF">BFP76_04205</name>
</gene>
<organism evidence="3 4">
    <name type="scientific">Paramylibacter kogurei</name>
    <dbReference type="NCBI Taxonomy" id="1889778"/>
    <lineage>
        <taxon>Bacteria</taxon>
        <taxon>Pseudomonadati</taxon>
        <taxon>Pseudomonadota</taxon>
        <taxon>Alphaproteobacteria</taxon>
        <taxon>Rhodobacterales</taxon>
        <taxon>Paracoccaceae</taxon>
        <taxon>Paramylibacter</taxon>
    </lineage>
</organism>
<keyword evidence="4" id="KW-1185">Reference proteome</keyword>
<feature type="chain" id="PRO_5013727602" description="AAA+ family ATPase" evidence="2">
    <location>
        <begin position="21"/>
        <end position="103"/>
    </location>
</feature>
<dbReference type="Proteomes" id="UP000231516">
    <property type="component" value="Unassembled WGS sequence"/>
</dbReference>
<protein>
    <recommendedName>
        <fullName evidence="5">AAA+ family ATPase</fullName>
    </recommendedName>
</protein>
<evidence type="ECO:0008006" key="5">
    <source>
        <dbReference type="Google" id="ProtNLM"/>
    </source>
</evidence>
<evidence type="ECO:0000313" key="4">
    <source>
        <dbReference type="Proteomes" id="UP000231516"/>
    </source>
</evidence>
<dbReference type="RefSeq" id="WP_099592760.1">
    <property type="nucleotide sequence ID" value="NZ_MDGM01000012.1"/>
</dbReference>
<evidence type="ECO:0000313" key="3">
    <source>
        <dbReference type="EMBL" id="PIB24418.1"/>
    </source>
</evidence>
<proteinExistence type="predicted"/>
<comment type="caution">
    <text evidence="3">The sequence shown here is derived from an EMBL/GenBank/DDBJ whole genome shotgun (WGS) entry which is preliminary data.</text>
</comment>
<dbReference type="OrthoDB" id="7308154at2"/>
<feature type="signal peptide" evidence="2">
    <location>
        <begin position="1"/>
        <end position="20"/>
    </location>
</feature>
<dbReference type="EMBL" id="MDGM01000012">
    <property type="protein sequence ID" value="PIB24418.1"/>
    <property type="molecule type" value="Genomic_DNA"/>
</dbReference>
<accession>A0A2G5K4E6</accession>
<sequence length="103" mass="11678">MKTRIAILCAIALQSFPATAEEKPADRLMELLELFSKEAPAILEDMIEEFAPTMEALRDQIGDLNYYETPEVLPNGDIIIRRKPDAPEPKLIKPTPEKEQIEL</sequence>
<evidence type="ECO:0000256" key="1">
    <source>
        <dbReference type="SAM" id="MobiDB-lite"/>
    </source>
</evidence>